<accession>A0ACA9NTW7</accession>
<organism evidence="1 2">
    <name type="scientific">Cetraspora pellucida</name>
    <dbReference type="NCBI Taxonomy" id="1433469"/>
    <lineage>
        <taxon>Eukaryota</taxon>
        <taxon>Fungi</taxon>
        <taxon>Fungi incertae sedis</taxon>
        <taxon>Mucoromycota</taxon>
        <taxon>Glomeromycotina</taxon>
        <taxon>Glomeromycetes</taxon>
        <taxon>Diversisporales</taxon>
        <taxon>Gigasporaceae</taxon>
        <taxon>Cetraspora</taxon>
    </lineage>
</organism>
<keyword evidence="2" id="KW-1185">Reference proteome</keyword>
<evidence type="ECO:0000313" key="2">
    <source>
        <dbReference type="Proteomes" id="UP000789366"/>
    </source>
</evidence>
<dbReference type="EMBL" id="CAJVPW010016746">
    <property type="protein sequence ID" value="CAG8672281.1"/>
    <property type="molecule type" value="Genomic_DNA"/>
</dbReference>
<sequence length="64" mass="6882">SWIGWCLEELIVLGRVTIISHEGDGVITHGDDIISFGGDVGVISLGGDSFFITAHFSYLNTKKS</sequence>
<proteinExistence type="predicted"/>
<dbReference type="Proteomes" id="UP000789366">
    <property type="component" value="Unassembled WGS sequence"/>
</dbReference>
<reference evidence="1" key="1">
    <citation type="submission" date="2021-06" db="EMBL/GenBank/DDBJ databases">
        <authorList>
            <person name="Kallberg Y."/>
            <person name="Tangrot J."/>
            <person name="Rosling A."/>
        </authorList>
    </citation>
    <scope>NUCLEOTIDE SEQUENCE</scope>
    <source>
        <strain evidence="1">28 12/20/2015</strain>
    </source>
</reference>
<name>A0ACA9NTW7_9GLOM</name>
<feature type="non-terminal residue" evidence="1">
    <location>
        <position position="1"/>
    </location>
</feature>
<comment type="caution">
    <text evidence="1">The sequence shown here is derived from an EMBL/GenBank/DDBJ whole genome shotgun (WGS) entry which is preliminary data.</text>
</comment>
<gene>
    <name evidence="1" type="ORF">SPELUC_LOCUS9724</name>
</gene>
<evidence type="ECO:0000313" key="1">
    <source>
        <dbReference type="EMBL" id="CAG8672281.1"/>
    </source>
</evidence>
<protein>
    <submittedName>
        <fullName evidence="1">8171_t:CDS:1</fullName>
    </submittedName>
</protein>